<feature type="compositionally biased region" description="Polar residues" evidence="1">
    <location>
        <begin position="1"/>
        <end position="10"/>
    </location>
</feature>
<dbReference type="EMBL" id="KQ995737">
    <property type="protein sequence ID" value="KZV45947.1"/>
    <property type="molecule type" value="Genomic_DNA"/>
</dbReference>
<dbReference type="Proteomes" id="UP000250235">
    <property type="component" value="Unassembled WGS sequence"/>
</dbReference>
<accession>A0A2Z7CJ44</accession>
<name>A0A2Z7CJ44_9LAMI</name>
<feature type="region of interest" description="Disordered" evidence="1">
    <location>
        <begin position="1"/>
        <end position="39"/>
    </location>
</feature>
<dbReference type="AlphaFoldDB" id="A0A2Z7CJ44"/>
<evidence type="ECO:0000313" key="3">
    <source>
        <dbReference type="Proteomes" id="UP000250235"/>
    </source>
</evidence>
<organism evidence="2 3">
    <name type="scientific">Dorcoceras hygrometricum</name>
    <dbReference type="NCBI Taxonomy" id="472368"/>
    <lineage>
        <taxon>Eukaryota</taxon>
        <taxon>Viridiplantae</taxon>
        <taxon>Streptophyta</taxon>
        <taxon>Embryophyta</taxon>
        <taxon>Tracheophyta</taxon>
        <taxon>Spermatophyta</taxon>
        <taxon>Magnoliopsida</taxon>
        <taxon>eudicotyledons</taxon>
        <taxon>Gunneridae</taxon>
        <taxon>Pentapetalae</taxon>
        <taxon>asterids</taxon>
        <taxon>lamiids</taxon>
        <taxon>Lamiales</taxon>
        <taxon>Gesneriaceae</taxon>
        <taxon>Didymocarpoideae</taxon>
        <taxon>Trichosporeae</taxon>
        <taxon>Loxocarpinae</taxon>
        <taxon>Dorcoceras</taxon>
    </lineage>
</organism>
<sequence>MTSAVMSSQSADEESSAGALSEDGDNQQRASTSRGNLKLAIAKRCRSNKLMDTVEWIQQKRKDKDPADDVDQQMHFELKE</sequence>
<feature type="region of interest" description="Disordered" evidence="1">
    <location>
        <begin position="60"/>
        <end position="80"/>
    </location>
</feature>
<proteinExistence type="predicted"/>
<gene>
    <name evidence="2" type="ORF">F511_32134</name>
</gene>
<keyword evidence="3" id="KW-1185">Reference proteome</keyword>
<evidence type="ECO:0000313" key="2">
    <source>
        <dbReference type="EMBL" id="KZV45947.1"/>
    </source>
</evidence>
<evidence type="ECO:0000256" key="1">
    <source>
        <dbReference type="SAM" id="MobiDB-lite"/>
    </source>
</evidence>
<protein>
    <submittedName>
        <fullName evidence="2">Uncharacterized protein</fullName>
    </submittedName>
</protein>
<reference evidence="2 3" key="1">
    <citation type="journal article" date="2015" name="Proc. Natl. Acad. Sci. U.S.A.">
        <title>The resurrection genome of Boea hygrometrica: A blueprint for survival of dehydration.</title>
        <authorList>
            <person name="Xiao L."/>
            <person name="Yang G."/>
            <person name="Zhang L."/>
            <person name="Yang X."/>
            <person name="Zhao S."/>
            <person name="Ji Z."/>
            <person name="Zhou Q."/>
            <person name="Hu M."/>
            <person name="Wang Y."/>
            <person name="Chen M."/>
            <person name="Xu Y."/>
            <person name="Jin H."/>
            <person name="Xiao X."/>
            <person name="Hu G."/>
            <person name="Bao F."/>
            <person name="Hu Y."/>
            <person name="Wan P."/>
            <person name="Li L."/>
            <person name="Deng X."/>
            <person name="Kuang T."/>
            <person name="Xiang C."/>
            <person name="Zhu J.K."/>
            <person name="Oliver M.J."/>
            <person name="He Y."/>
        </authorList>
    </citation>
    <scope>NUCLEOTIDE SEQUENCE [LARGE SCALE GENOMIC DNA]</scope>
    <source>
        <strain evidence="3">cv. XS01</strain>
    </source>
</reference>